<sequence>MMAAEKEPVVPLSGTPRALAALSLGLASFMAVVDITIANVSIPTISGNLGVSTDEGEWILTSFAIANAICIPLTGWLSRRFGQVRLFLASVAAFTLASILCGLAGSFESLLLFRVLQGAVAGPLLPLSQALLVAVFPPQRRALAISMWSMTATAGPAFGPVLGGWITDTYSWPWIFLVNAPVGVFVVLSTFALLRGRETPTLKLPVDVQGLLLLAVAVGCLQVTLDRGRVLDWLSSPFICTTAIVSAIGFIVLVIWELGEEHPIVDLRLLAYRNFAVGTVAVTVGFGLYFAALVLTPLWLQTNMDYNPTWAGLVTAPMGLFGVLVAPFLGQWIRKADARLFASVAFLAFAVVAWWRATMTTQIDASIVTLACLGQGVGIGLFFTPLVSISLAGLPLEKVASATGLQTAIRTMAGSLLASLAQTFWDQRARFHQTHLIEKLTPFNEQTAATIARLRQGGVSEDQAWGVVAHQLDVQAHMLSLNDFFLFSAVAFMAALAIVWFASVPRNAS</sequence>
<keyword evidence="6 8" id="KW-1133">Transmembrane helix</keyword>
<evidence type="ECO:0000256" key="6">
    <source>
        <dbReference type="ARBA" id="ARBA00022989"/>
    </source>
</evidence>
<reference evidence="11" key="1">
    <citation type="submission" date="2017-12" db="EMBL/GenBank/DDBJ databases">
        <title>Draft genome sequence of Telmatospirillum siberiense 26-4b1T, an acidotolerant peatland alphaproteobacterium potentially involved in sulfur cycling.</title>
        <authorList>
            <person name="Hausmann B."/>
            <person name="Pjevac P."/>
            <person name="Schreck K."/>
            <person name="Herbold C.W."/>
            <person name="Daims H."/>
            <person name="Wagner M."/>
            <person name="Pester M."/>
            <person name="Loy A."/>
        </authorList>
    </citation>
    <scope>NUCLEOTIDE SEQUENCE [LARGE SCALE GENOMIC DNA]</scope>
    <source>
        <strain evidence="11">26-4b1</strain>
    </source>
</reference>
<feature type="transmembrane region" description="Helical" evidence="8">
    <location>
        <begin position="377"/>
        <end position="396"/>
    </location>
</feature>
<dbReference type="InterPro" id="IPR020846">
    <property type="entry name" value="MFS_dom"/>
</dbReference>
<dbReference type="PROSITE" id="PS50850">
    <property type="entry name" value="MFS"/>
    <property type="match status" value="1"/>
</dbReference>
<evidence type="ECO:0000256" key="7">
    <source>
        <dbReference type="ARBA" id="ARBA00023136"/>
    </source>
</evidence>
<dbReference type="Proteomes" id="UP000233293">
    <property type="component" value="Unassembled WGS sequence"/>
</dbReference>
<feature type="transmembrane region" description="Helical" evidence="8">
    <location>
        <begin position="236"/>
        <end position="258"/>
    </location>
</feature>
<feature type="transmembrane region" description="Helical" evidence="8">
    <location>
        <begin position="484"/>
        <end position="504"/>
    </location>
</feature>
<gene>
    <name evidence="10" type="primary">emrB</name>
    <name evidence="10" type="ORF">CWS72_19120</name>
</gene>
<dbReference type="Gene3D" id="1.20.1720.10">
    <property type="entry name" value="Multidrug resistance protein D"/>
    <property type="match status" value="1"/>
</dbReference>
<keyword evidence="7 8" id="KW-0472">Membrane</keyword>
<keyword evidence="3" id="KW-0813">Transport</keyword>
<dbReference type="EMBL" id="PIUM01000025">
    <property type="protein sequence ID" value="PKU22966.1"/>
    <property type="molecule type" value="Genomic_DNA"/>
</dbReference>
<comment type="caution">
    <text evidence="10">The sequence shown here is derived from an EMBL/GenBank/DDBJ whole genome shotgun (WGS) entry which is preliminary data.</text>
</comment>
<dbReference type="GO" id="GO:0005886">
    <property type="term" value="C:plasma membrane"/>
    <property type="evidence" value="ECO:0007669"/>
    <property type="project" value="UniProtKB-SubCell"/>
</dbReference>
<evidence type="ECO:0000256" key="5">
    <source>
        <dbReference type="ARBA" id="ARBA00022692"/>
    </source>
</evidence>
<dbReference type="SUPFAM" id="SSF103473">
    <property type="entry name" value="MFS general substrate transporter"/>
    <property type="match status" value="1"/>
</dbReference>
<feature type="transmembrane region" description="Helical" evidence="8">
    <location>
        <begin position="20"/>
        <end position="38"/>
    </location>
</feature>
<name>A0A2N3PRE0_9PROT</name>
<dbReference type="PANTHER" id="PTHR42718:SF9">
    <property type="entry name" value="MAJOR FACILITATOR SUPERFAMILY MULTIDRUG TRANSPORTER MFSC"/>
    <property type="match status" value="1"/>
</dbReference>
<protein>
    <submittedName>
        <fullName evidence="10">MFS transporter</fullName>
    </submittedName>
</protein>
<evidence type="ECO:0000313" key="11">
    <source>
        <dbReference type="Proteomes" id="UP000233293"/>
    </source>
</evidence>
<dbReference type="Pfam" id="PF07690">
    <property type="entry name" value="MFS_1"/>
    <property type="match status" value="1"/>
</dbReference>
<dbReference type="CDD" id="cd17503">
    <property type="entry name" value="MFS_LmrB_MDR_like"/>
    <property type="match status" value="1"/>
</dbReference>
<comment type="similarity">
    <text evidence="2">Belongs to the major facilitator superfamily. EmrB family.</text>
</comment>
<feature type="transmembrane region" description="Helical" evidence="8">
    <location>
        <begin position="143"/>
        <end position="166"/>
    </location>
</feature>
<evidence type="ECO:0000313" key="10">
    <source>
        <dbReference type="EMBL" id="PKU22966.1"/>
    </source>
</evidence>
<feature type="transmembrane region" description="Helical" evidence="8">
    <location>
        <begin position="84"/>
        <end position="105"/>
    </location>
</feature>
<feature type="domain" description="Major facilitator superfamily (MFS) profile" evidence="9">
    <location>
        <begin position="20"/>
        <end position="506"/>
    </location>
</feature>
<feature type="transmembrane region" description="Helical" evidence="8">
    <location>
        <begin position="111"/>
        <end position="136"/>
    </location>
</feature>
<dbReference type="Gene3D" id="1.20.1250.20">
    <property type="entry name" value="MFS general substrate transporter like domains"/>
    <property type="match status" value="1"/>
</dbReference>
<feature type="transmembrane region" description="Helical" evidence="8">
    <location>
        <begin position="172"/>
        <end position="194"/>
    </location>
</feature>
<dbReference type="PANTHER" id="PTHR42718">
    <property type="entry name" value="MAJOR FACILITATOR SUPERFAMILY MULTIDRUG TRANSPORTER MFSC"/>
    <property type="match status" value="1"/>
</dbReference>
<evidence type="ECO:0000256" key="1">
    <source>
        <dbReference type="ARBA" id="ARBA00004651"/>
    </source>
</evidence>
<feature type="transmembrane region" description="Helical" evidence="8">
    <location>
        <begin position="310"/>
        <end position="333"/>
    </location>
</feature>
<accession>A0A2N3PRE0</accession>
<evidence type="ECO:0000256" key="3">
    <source>
        <dbReference type="ARBA" id="ARBA00022448"/>
    </source>
</evidence>
<keyword evidence="11" id="KW-1185">Reference proteome</keyword>
<dbReference type="NCBIfam" id="TIGR00711">
    <property type="entry name" value="efflux_EmrB"/>
    <property type="match status" value="1"/>
</dbReference>
<dbReference type="InterPro" id="IPR036259">
    <property type="entry name" value="MFS_trans_sf"/>
</dbReference>
<keyword evidence="4" id="KW-1003">Cell membrane</keyword>
<proteinExistence type="inferred from homology"/>
<evidence type="ECO:0000256" key="8">
    <source>
        <dbReference type="SAM" id="Phobius"/>
    </source>
</evidence>
<keyword evidence="5 8" id="KW-0812">Transmembrane</keyword>
<dbReference type="OrthoDB" id="9771737at2"/>
<evidence type="ECO:0000256" key="2">
    <source>
        <dbReference type="ARBA" id="ARBA00008537"/>
    </source>
</evidence>
<dbReference type="GO" id="GO:0022857">
    <property type="term" value="F:transmembrane transporter activity"/>
    <property type="evidence" value="ECO:0007669"/>
    <property type="project" value="InterPro"/>
</dbReference>
<evidence type="ECO:0000259" key="9">
    <source>
        <dbReference type="PROSITE" id="PS50850"/>
    </source>
</evidence>
<evidence type="ECO:0000256" key="4">
    <source>
        <dbReference type="ARBA" id="ARBA00022475"/>
    </source>
</evidence>
<dbReference type="AlphaFoldDB" id="A0A2N3PRE0"/>
<feature type="transmembrane region" description="Helical" evidence="8">
    <location>
        <begin position="270"/>
        <end position="290"/>
    </location>
</feature>
<organism evidence="10 11">
    <name type="scientific">Telmatospirillum siberiense</name>
    <dbReference type="NCBI Taxonomy" id="382514"/>
    <lineage>
        <taxon>Bacteria</taxon>
        <taxon>Pseudomonadati</taxon>
        <taxon>Pseudomonadota</taxon>
        <taxon>Alphaproteobacteria</taxon>
        <taxon>Rhodospirillales</taxon>
        <taxon>Rhodospirillaceae</taxon>
        <taxon>Telmatospirillum</taxon>
    </lineage>
</organism>
<feature type="transmembrane region" description="Helical" evidence="8">
    <location>
        <begin position="58"/>
        <end position="77"/>
    </location>
</feature>
<comment type="subcellular location">
    <subcellularLocation>
        <location evidence="1">Cell membrane</location>
        <topology evidence="1">Multi-pass membrane protein</topology>
    </subcellularLocation>
</comment>
<dbReference type="InterPro" id="IPR011701">
    <property type="entry name" value="MFS"/>
</dbReference>
<feature type="transmembrane region" description="Helical" evidence="8">
    <location>
        <begin position="340"/>
        <end position="357"/>
    </location>
</feature>
<dbReference type="InterPro" id="IPR004638">
    <property type="entry name" value="EmrB-like"/>
</dbReference>